<name>A0A842CH44_9LIST</name>
<dbReference type="InterPro" id="IPR051081">
    <property type="entry name" value="HTH_MetalResp_TranReg"/>
</dbReference>
<dbReference type="InterPro" id="IPR011991">
    <property type="entry name" value="ArsR-like_HTH"/>
</dbReference>
<dbReference type="NCBIfam" id="NF033788">
    <property type="entry name" value="HTH_metalloreg"/>
    <property type="match status" value="1"/>
</dbReference>
<dbReference type="FunFam" id="1.10.10.10:FF:000901">
    <property type="entry name" value="ArsR family transcriptional regulator"/>
    <property type="match status" value="1"/>
</dbReference>
<dbReference type="PRINTS" id="PR00778">
    <property type="entry name" value="HTHARSR"/>
</dbReference>
<keyword evidence="3" id="KW-0804">Transcription</keyword>
<dbReference type="AlphaFoldDB" id="A0A842CH44"/>
<feature type="domain" description="HTH arsR-type" evidence="4">
    <location>
        <begin position="4"/>
        <end position="96"/>
    </location>
</feature>
<dbReference type="GO" id="GO:0003677">
    <property type="term" value="F:DNA binding"/>
    <property type="evidence" value="ECO:0007669"/>
    <property type="project" value="UniProtKB-KW"/>
</dbReference>
<dbReference type="Proteomes" id="UP000580683">
    <property type="component" value="Unassembled WGS sequence"/>
</dbReference>
<evidence type="ECO:0000259" key="4">
    <source>
        <dbReference type="PROSITE" id="PS50987"/>
    </source>
</evidence>
<reference evidence="5 6" key="1">
    <citation type="submission" date="2020-03" db="EMBL/GenBank/DDBJ databases">
        <title>Soil Listeria distribution.</title>
        <authorList>
            <person name="Liao J."/>
            <person name="Wiedmann M."/>
        </authorList>
    </citation>
    <scope>NUCLEOTIDE SEQUENCE [LARGE SCALE GENOMIC DNA]</scope>
    <source>
        <strain evidence="5 6">FSL L7-0504</strain>
    </source>
</reference>
<dbReference type="GO" id="GO:0003700">
    <property type="term" value="F:DNA-binding transcription factor activity"/>
    <property type="evidence" value="ECO:0007669"/>
    <property type="project" value="InterPro"/>
</dbReference>
<keyword evidence="2" id="KW-0238">DNA-binding</keyword>
<proteinExistence type="predicted"/>
<dbReference type="RefSeq" id="WP_185502736.1">
    <property type="nucleotide sequence ID" value="NZ_JAARXE010000003.1"/>
</dbReference>
<dbReference type="PROSITE" id="PS50987">
    <property type="entry name" value="HTH_ARSR_2"/>
    <property type="match status" value="1"/>
</dbReference>
<dbReference type="SUPFAM" id="SSF46785">
    <property type="entry name" value="Winged helix' DNA-binding domain"/>
    <property type="match status" value="1"/>
</dbReference>
<organism evidence="5 6">
    <name type="scientific">Listeria marthii</name>
    <dbReference type="NCBI Taxonomy" id="529731"/>
    <lineage>
        <taxon>Bacteria</taxon>
        <taxon>Bacillati</taxon>
        <taxon>Bacillota</taxon>
        <taxon>Bacilli</taxon>
        <taxon>Bacillales</taxon>
        <taxon>Listeriaceae</taxon>
        <taxon>Listeria</taxon>
    </lineage>
</organism>
<protein>
    <submittedName>
        <fullName evidence="5">Winged helix-turn-helix transcriptional regulator</fullName>
    </submittedName>
</protein>
<dbReference type="PANTHER" id="PTHR33154:SF25">
    <property type="entry name" value="LMO0101 PROTEIN"/>
    <property type="match status" value="1"/>
</dbReference>
<dbReference type="InterPro" id="IPR001845">
    <property type="entry name" value="HTH_ArsR_DNA-bd_dom"/>
</dbReference>
<dbReference type="InterPro" id="IPR036390">
    <property type="entry name" value="WH_DNA-bd_sf"/>
</dbReference>
<gene>
    <name evidence="5" type="ORF">HCJ63_07545</name>
</gene>
<sequence>MKKLNELSKSDLLLIFQALSDPIRLDIFLCLLKSKEKRFSGTTYNISKSTMSHHIKLLKEAKLINLRKEGTTHIYSVNHELVGLISHFFEECGEKTSD</sequence>
<dbReference type="InterPro" id="IPR036388">
    <property type="entry name" value="WH-like_DNA-bd_sf"/>
</dbReference>
<accession>A0A842CH44</accession>
<dbReference type="SMART" id="SM00418">
    <property type="entry name" value="HTH_ARSR"/>
    <property type="match status" value="1"/>
</dbReference>
<evidence type="ECO:0000313" key="5">
    <source>
        <dbReference type="EMBL" id="MBC1978326.1"/>
    </source>
</evidence>
<dbReference type="EMBL" id="JAASWI010000003">
    <property type="protein sequence ID" value="MBC1978326.1"/>
    <property type="molecule type" value="Genomic_DNA"/>
</dbReference>
<dbReference type="CDD" id="cd00090">
    <property type="entry name" value="HTH_ARSR"/>
    <property type="match status" value="1"/>
</dbReference>
<evidence type="ECO:0000313" key="6">
    <source>
        <dbReference type="Proteomes" id="UP000580683"/>
    </source>
</evidence>
<dbReference type="PANTHER" id="PTHR33154">
    <property type="entry name" value="TRANSCRIPTIONAL REGULATOR, ARSR FAMILY"/>
    <property type="match status" value="1"/>
</dbReference>
<dbReference type="Pfam" id="PF12840">
    <property type="entry name" value="HTH_20"/>
    <property type="match status" value="1"/>
</dbReference>
<evidence type="ECO:0000256" key="1">
    <source>
        <dbReference type="ARBA" id="ARBA00023015"/>
    </source>
</evidence>
<evidence type="ECO:0000256" key="2">
    <source>
        <dbReference type="ARBA" id="ARBA00023125"/>
    </source>
</evidence>
<evidence type="ECO:0000256" key="3">
    <source>
        <dbReference type="ARBA" id="ARBA00023163"/>
    </source>
</evidence>
<dbReference type="Gene3D" id="1.10.10.10">
    <property type="entry name" value="Winged helix-like DNA-binding domain superfamily/Winged helix DNA-binding domain"/>
    <property type="match status" value="1"/>
</dbReference>
<comment type="caution">
    <text evidence="5">The sequence shown here is derived from an EMBL/GenBank/DDBJ whole genome shotgun (WGS) entry which is preliminary data.</text>
</comment>
<keyword evidence="1" id="KW-0805">Transcription regulation</keyword>